<name>A0A1G2AYB1_9BACT</name>
<dbReference type="GO" id="GO:0004222">
    <property type="term" value="F:metalloendopeptidase activity"/>
    <property type="evidence" value="ECO:0007669"/>
    <property type="project" value="TreeGrafter"/>
</dbReference>
<dbReference type="SUPFAM" id="SSF51261">
    <property type="entry name" value="Duplicated hybrid motif"/>
    <property type="match status" value="1"/>
</dbReference>
<protein>
    <recommendedName>
        <fullName evidence="4">M23ase beta-sheet core domain-containing protein</fullName>
    </recommendedName>
</protein>
<dbReference type="Gene3D" id="6.10.250.3150">
    <property type="match status" value="1"/>
</dbReference>
<keyword evidence="2" id="KW-0175">Coiled coil</keyword>
<dbReference type="CDD" id="cd12797">
    <property type="entry name" value="M23_peptidase"/>
    <property type="match status" value="1"/>
</dbReference>
<evidence type="ECO:0000256" key="2">
    <source>
        <dbReference type="SAM" id="Coils"/>
    </source>
</evidence>
<dbReference type="Pfam" id="PF01551">
    <property type="entry name" value="Peptidase_M23"/>
    <property type="match status" value="1"/>
</dbReference>
<dbReference type="Gene3D" id="2.70.70.10">
    <property type="entry name" value="Glucose Permease (Domain IIA)"/>
    <property type="match status" value="1"/>
</dbReference>
<dbReference type="InterPro" id="IPR050570">
    <property type="entry name" value="Cell_wall_metabolism_enzyme"/>
</dbReference>
<feature type="region of interest" description="Disordered" evidence="3">
    <location>
        <begin position="273"/>
        <end position="293"/>
    </location>
</feature>
<accession>A0A1G2AYB1</accession>
<dbReference type="InterPro" id="IPR016047">
    <property type="entry name" value="M23ase_b-sheet_dom"/>
</dbReference>
<dbReference type="Proteomes" id="UP000176952">
    <property type="component" value="Unassembled WGS sequence"/>
</dbReference>
<dbReference type="InterPro" id="IPR011055">
    <property type="entry name" value="Dup_hybrid_motif"/>
</dbReference>
<evidence type="ECO:0000313" key="5">
    <source>
        <dbReference type="EMBL" id="OGY81685.1"/>
    </source>
</evidence>
<comment type="caution">
    <text evidence="5">The sequence shown here is derived from an EMBL/GenBank/DDBJ whole genome shotgun (WGS) entry which is preliminary data.</text>
</comment>
<dbReference type="STRING" id="1798542.A3F54_01325"/>
<dbReference type="PANTHER" id="PTHR21666">
    <property type="entry name" value="PEPTIDASE-RELATED"/>
    <property type="match status" value="1"/>
</dbReference>
<evidence type="ECO:0000313" key="6">
    <source>
        <dbReference type="Proteomes" id="UP000176952"/>
    </source>
</evidence>
<gene>
    <name evidence="5" type="ORF">A3F54_01325</name>
</gene>
<feature type="domain" description="M23ase beta-sheet core" evidence="4">
    <location>
        <begin position="329"/>
        <end position="436"/>
    </location>
</feature>
<keyword evidence="1" id="KW-0732">Signal</keyword>
<sequence>MGQENFIKTKHRQRMYTLTLFVCASIFLVLSTKITHGATDPADDTKLNNIDTQIQQKQKELTDIEDKIEFYNKTIEVKQEELLSLKSELELLGTNIERTQKEIQQKGTEIQLLELEIQELKQKIEANEGKIVVQKRSIQDTLKKLYIDEHKTYLEATVSSTSFSSFFKQITYLQEVEKESQRNLDTIQKLRDEQTVQKKKVEEKNSEVKQTKSDLEVQKIDYEKQQEQRADILIETEEDEEKFQQLVEEARQEQQSIDANIRALEKKARKRLEDLQKKDGSTGDSGSAEDLLGDGSDFGGDFAPIWPVDSQTVTCSFHCGDYPFRRVFEHSGTDIAVPQGTAVKAAASGYVAIAKDGGATGYSYIMLVHGNGFSTVYGHISSIGANTLEKLETGALVRKGEGIGLSGGTPGTPGAGRFVTGPHLHFEVRKDGIPVNAEDYLP</sequence>
<dbReference type="AlphaFoldDB" id="A0A1G2AYB1"/>
<proteinExistence type="predicted"/>
<reference evidence="5 6" key="1">
    <citation type="journal article" date="2016" name="Nat. Commun.">
        <title>Thousands of microbial genomes shed light on interconnected biogeochemical processes in an aquifer system.</title>
        <authorList>
            <person name="Anantharaman K."/>
            <person name="Brown C.T."/>
            <person name="Hug L.A."/>
            <person name="Sharon I."/>
            <person name="Castelle C.J."/>
            <person name="Probst A.J."/>
            <person name="Thomas B.C."/>
            <person name="Singh A."/>
            <person name="Wilkins M.J."/>
            <person name="Karaoz U."/>
            <person name="Brodie E.L."/>
            <person name="Williams K.H."/>
            <person name="Hubbard S.S."/>
            <person name="Banfield J.F."/>
        </authorList>
    </citation>
    <scope>NUCLEOTIDE SEQUENCE [LARGE SCALE GENOMIC DNA]</scope>
</reference>
<feature type="coiled-coil region" evidence="2">
    <location>
        <begin position="173"/>
        <end position="267"/>
    </location>
</feature>
<dbReference type="EMBL" id="MHKD01000042">
    <property type="protein sequence ID" value="OGY81685.1"/>
    <property type="molecule type" value="Genomic_DNA"/>
</dbReference>
<evidence type="ECO:0000259" key="4">
    <source>
        <dbReference type="Pfam" id="PF01551"/>
    </source>
</evidence>
<dbReference type="PANTHER" id="PTHR21666:SF289">
    <property type="entry name" value="L-ALA--D-GLU ENDOPEPTIDASE"/>
    <property type="match status" value="1"/>
</dbReference>
<feature type="coiled-coil region" evidence="2">
    <location>
        <begin position="47"/>
        <end position="130"/>
    </location>
</feature>
<evidence type="ECO:0000256" key="1">
    <source>
        <dbReference type="ARBA" id="ARBA00022729"/>
    </source>
</evidence>
<evidence type="ECO:0000256" key="3">
    <source>
        <dbReference type="SAM" id="MobiDB-lite"/>
    </source>
</evidence>
<organism evidence="5 6">
    <name type="scientific">Candidatus Kerfeldbacteria bacterium RIFCSPHIGHO2_12_FULL_48_17</name>
    <dbReference type="NCBI Taxonomy" id="1798542"/>
    <lineage>
        <taxon>Bacteria</taxon>
        <taxon>Candidatus Kerfeldiibacteriota</taxon>
    </lineage>
</organism>